<dbReference type="OrthoDB" id="8908166at2759"/>
<reference evidence="1" key="1">
    <citation type="journal article" date="2004" name="Nature">
        <title>Genome duplication in the teleost fish Tetraodon nigroviridis reveals the early vertebrate proto-karyotype.</title>
        <authorList>
            <person name="Jaillon O."/>
            <person name="Aury J.-M."/>
            <person name="Brunet F."/>
            <person name="Petit J.-L."/>
            <person name="Stange-Thomann N."/>
            <person name="Mauceli E."/>
            <person name="Bouneau L."/>
            <person name="Fischer C."/>
            <person name="Ozouf-Costaz C."/>
            <person name="Bernot A."/>
            <person name="Nicaud S."/>
            <person name="Jaffe D."/>
            <person name="Fisher S."/>
            <person name="Lutfalla G."/>
            <person name="Dossat C."/>
            <person name="Segurens B."/>
            <person name="Dasilva C."/>
            <person name="Salanoubat M."/>
            <person name="Levy M."/>
            <person name="Boudet N."/>
            <person name="Castellano S."/>
            <person name="Anthouard V."/>
            <person name="Jubin C."/>
            <person name="Castelli V."/>
            <person name="Katinka M."/>
            <person name="Vacherie B."/>
            <person name="Biemont C."/>
            <person name="Skalli Z."/>
            <person name="Cattolico L."/>
            <person name="Poulain J."/>
            <person name="De Berardinis V."/>
            <person name="Cruaud C."/>
            <person name="Duprat S."/>
            <person name="Brottier P."/>
            <person name="Coutanceau J.-P."/>
            <person name="Gouzy J."/>
            <person name="Parra G."/>
            <person name="Lardier G."/>
            <person name="Chapple C."/>
            <person name="McKernan K.J."/>
            <person name="McEwan P."/>
            <person name="Bosak S."/>
            <person name="Kellis M."/>
            <person name="Volff J.-N."/>
            <person name="Guigo R."/>
            <person name="Zody M.C."/>
            <person name="Mesirov J."/>
            <person name="Lindblad-Toh K."/>
            <person name="Birren B."/>
            <person name="Nusbaum C."/>
            <person name="Kahn D."/>
            <person name="Robinson-Rechavi M."/>
            <person name="Laudet V."/>
            <person name="Schachter V."/>
            <person name="Quetier F."/>
            <person name="Saurin W."/>
            <person name="Scarpelli C."/>
            <person name="Wincker P."/>
            <person name="Lander E.S."/>
            <person name="Weissenbach J."/>
            <person name="Roest Crollius H."/>
        </authorList>
    </citation>
    <scope>NUCLEOTIDE SEQUENCE [LARGE SCALE GENOMIC DNA]</scope>
</reference>
<sequence length="136" mass="15189">MKCQNNRADSHLTGQVECEMEGAGKGAWVNHGFCSTPPPIPRVVSTIYNTQPHFPGSVEGVYKLDPLVTFPEAPAFIEQNPGKKRKGCCTFIKGLWSTTLTENTSNNRELFVRTTLRELVVYVFFLVDICLCKYSA</sequence>
<protein>
    <submittedName>
        <fullName evidence="1">(spotted green pufferfish) hypothetical protein</fullName>
    </submittedName>
</protein>
<evidence type="ECO:0000313" key="1">
    <source>
        <dbReference type="EMBL" id="CAG04724.1"/>
    </source>
</evidence>
<dbReference type="EMBL" id="CAAE01014747">
    <property type="protein sequence ID" value="CAG04724.1"/>
    <property type="molecule type" value="Genomic_DNA"/>
</dbReference>
<dbReference type="KEGG" id="tng:GSTEN00024548G001"/>
<name>Q4S3Q8_TETNG</name>
<reference evidence="1" key="2">
    <citation type="submission" date="2004-02" db="EMBL/GenBank/DDBJ databases">
        <authorList>
            <consortium name="Genoscope"/>
            <consortium name="Whitehead Institute Centre for Genome Research"/>
        </authorList>
    </citation>
    <scope>NUCLEOTIDE SEQUENCE</scope>
</reference>
<dbReference type="AlphaFoldDB" id="Q4S3Q8"/>
<gene>
    <name evidence="1" type="ORF">GSTENG00024548001</name>
</gene>
<organism evidence="1">
    <name type="scientific">Tetraodon nigroviridis</name>
    <name type="common">Spotted green pufferfish</name>
    <name type="synonym">Chelonodon nigroviridis</name>
    <dbReference type="NCBI Taxonomy" id="99883"/>
    <lineage>
        <taxon>Eukaryota</taxon>
        <taxon>Metazoa</taxon>
        <taxon>Chordata</taxon>
        <taxon>Craniata</taxon>
        <taxon>Vertebrata</taxon>
        <taxon>Euteleostomi</taxon>
        <taxon>Actinopterygii</taxon>
        <taxon>Neopterygii</taxon>
        <taxon>Teleostei</taxon>
        <taxon>Neoteleostei</taxon>
        <taxon>Acanthomorphata</taxon>
        <taxon>Eupercaria</taxon>
        <taxon>Tetraodontiformes</taxon>
        <taxon>Tetradontoidea</taxon>
        <taxon>Tetraodontidae</taxon>
        <taxon>Tetraodon</taxon>
    </lineage>
</organism>
<accession>Q4S3Q8</accession>
<proteinExistence type="predicted"/>
<comment type="caution">
    <text evidence="1">The sequence shown here is derived from an EMBL/GenBank/DDBJ whole genome shotgun (WGS) entry which is preliminary data.</text>
</comment>